<dbReference type="InterPro" id="IPR045865">
    <property type="entry name" value="ACT-like_dom_sf"/>
</dbReference>
<dbReference type="InterPro" id="IPR050990">
    <property type="entry name" value="UPF0237/GcvR_regulator"/>
</dbReference>
<name>A0ABV9LTN2_9ALTE</name>
<dbReference type="Gene3D" id="3.30.70.260">
    <property type="match status" value="2"/>
</dbReference>
<dbReference type="EMBL" id="JBHSGU010000002">
    <property type="protein sequence ID" value="MFC4699313.1"/>
    <property type="molecule type" value="Genomic_DNA"/>
</dbReference>
<gene>
    <name evidence="1" type="ORF">ACFO4O_03960</name>
</gene>
<reference evidence="2" key="1">
    <citation type="journal article" date="2019" name="Int. J. Syst. Evol. Microbiol.">
        <title>The Global Catalogue of Microorganisms (GCM) 10K type strain sequencing project: providing services to taxonomists for standard genome sequencing and annotation.</title>
        <authorList>
            <consortium name="The Broad Institute Genomics Platform"/>
            <consortium name="The Broad Institute Genome Sequencing Center for Infectious Disease"/>
            <person name="Wu L."/>
            <person name="Ma J."/>
        </authorList>
    </citation>
    <scope>NUCLEOTIDE SEQUENCE [LARGE SCALE GENOMIC DNA]</scope>
    <source>
        <strain evidence="2">KACC 12507</strain>
    </source>
</reference>
<dbReference type="PANTHER" id="PTHR34875:SF5">
    <property type="entry name" value="GLYCINE CLEAVAGE SYSTEM TRANSCRIPTIONAL REPRESSOR"/>
    <property type="match status" value="1"/>
</dbReference>
<comment type="caution">
    <text evidence="1">The sequence shown here is derived from an EMBL/GenBank/DDBJ whole genome shotgun (WGS) entry which is preliminary data.</text>
</comment>
<dbReference type="Pfam" id="PF13740">
    <property type="entry name" value="ACT_6"/>
    <property type="match status" value="1"/>
</dbReference>
<proteinExistence type="predicted"/>
<keyword evidence="2" id="KW-1185">Reference proteome</keyword>
<sequence>MSVLISLGLCRKHQRMKTQLIVNILGADKLGILSTISGCISDHSCNILDSRHAIYGQDFSVTMIASGSEHDITRLEIGLSSLCVEHELLCMMKRTSGHIKQNIEQLISLKFAGQDSAGLMQRVTKLLAGEHVSISAVRQKVKTKNDVCFVECKMILSAPADLDLVEFDKKVKAALNGLGLSGRISHQQIKEDNEHIESW</sequence>
<protein>
    <submittedName>
        <fullName evidence="1">Glycine cleavage system protein R</fullName>
    </submittedName>
</protein>
<accession>A0ABV9LTN2</accession>
<dbReference type="RefSeq" id="WP_382406063.1">
    <property type="nucleotide sequence ID" value="NZ_JBHSGU010000002.1"/>
</dbReference>
<evidence type="ECO:0000313" key="1">
    <source>
        <dbReference type="EMBL" id="MFC4699313.1"/>
    </source>
</evidence>
<dbReference type="SUPFAM" id="SSF55021">
    <property type="entry name" value="ACT-like"/>
    <property type="match status" value="2"/>
</dbReference>
<evidence type="ECO:0000313" key="2">
    <source>
        <dbReference type="Proteomes" id="UP001595897"/>
    </source>
</evidence>
<dbReference type="PANTHER" id="PTHR34875">
    <property type="entry name" value="UPF0237 PROTEIN MJ1558"/>
    <property type="match status" value="1"/>
</dbReference>
<dbReference type="Proteomes" id="UP001595897">
    <property type="component" value="Unassembled WGS sequence"/>
</dbReference>
<organism evidence="1 2">
    <name type="scientific">Glaciecola siphonariae</name>
    <dbReference type="NCBI Taxonomy" id="521012"/>
    <lineage>
        <taxon>Bacteria</taxon>
        <taxon>Pseudomonadati</taxon>
        <taxon>Pseudomonadota</taxon>
        <taxon>Gammaproteobacteria</taxon>
        <taxon>Alteromonadales</taxon>
        <taxon>Alteromonadaceae</taxon>
        <taxon>Glaciecola</taxon>
    </lineage>
</organism>